<dbReference type="GO" id="GO:0016281">
    <property type="term" value="C:eukaryotic translation initiation factor 4F complex"/>
    <property type="evidence" value="ECO:0007669"/>
    <property type="project" value="TreeGrafter"/>
</dbReference>
<feature type="region of interest" description="Disordered" evidence="1">
    <location>
        <begin position="187"/>
        <end position="232"/>
    </location>
</feature>
<dbReference type="AlphaFoldDB" id="A0A6C0J776"/>
<dbReference type="PANTHER" id="PTHR11960">
    <property type="entry name" value="EUKARYOTIC TRANSLATION INITIATION FACTOR 4E RELATED"/>
    <property type="match status" value="1"/>
</dbReference>
<name>A0A6C0J776_9ZZZZ</name>
<dbReference type="SUPFAM" id="SSF55418">
    <property type="entry name" value="eIF4e-like"/>
    <property type="match status" value="1"/>
</dbReference>
<evidence type="ECO:0008006" key="3">
    <source>
        <dbReference type="Google" id="ProtNLM"/>
    </source>
</evidence>
<dbReference type="InterPro" id="IPR023398">
    <property type="entry name" value="TIF_eIF4e-like"/>
</dbReference>
<dbReference type="GO" id="GO:0003743">
    <property type="term" value="F:translation initiation factor activity"/>
    <property type="evidence" value="ECO:0007669"/>
    <property type="project" value="InterPro"/>
</dbReference>
<evidence type="ECO:0000313" key="2">
    <source>
        <dbReference type="EMBL" id="QHU00720.1"/>
    </source>
</evidence>
<dbReference type="Gene3D" id="3.30.760.10">
    <property type="entry name" value="RNA Cap, Translation Initiation Factor Eif4e"/>
    <property type="match status" value="1"/>
</dbReference>
<dbReference type="InterPro" id="IPR001040">
    <property type="entry name" value="TIF_eIF_4E"/>
</dbReference>
<dbReference type="EMBL" id="MN740329">
    <property type="protein sequence ID" value="QHU00720.1"/>
    <property type="molecule type" value="Genomic_DNA"/>
</dbReference>
<proteinExistence type="predicted"/>
<dbReference type="Pfam" id="PF01652">
    <property type="entry name" value="IF4E"/>
    <property type="match status" value="1"/>
</dbReference>
<protein>
    <recommendedName>
        <fullName evidence="3">Eukaryotic translation initiation factor 4E family protein</fullName>
    </recommendedName>
</protein>
<organism evidence="2">
    <name type="scientific">viral metagenome</name>
    <dbReference type="NCBI Taxonomy" id="1070528"/>
    <lineage>
        <taxon>unclassified sequences</taxon>
        <taxon>metagenomes</taxon>
        <taxon>organismal metagenomes</taxon>
    </lineage>
</organism>
<dbReference type="GO" id="GO:0000340">
    <property type="term" value="F:RNA 7-methylguanosine cap binding"/>
    <property type="evidence" value="ECO:0007669"/>
    <property type="project" value="TreeGrafter"/>
</dbReference>
<sequence length="232" mass="25902">MNTAESSYKKVVQAYNERNPTSINSNGTHPLHSTWVLWSHPPASVSNNWDINSYVKHCTVSTVEDFWNVFNGMKSLVNPDMWFFMRKDIPPIWEHDINKQGGRYKFKIHGDKVDNVFLNLCVHLVTEHICISSSDSIFISGVSVSPKQKEQSTVSIWDIDSSVNDSKKFASNINGIDFVTGLYDDHASSKSRSERPRYGGGYSNSNGRGGKGGRSNGRGGGGRRSGRGGYRY</sequence>
<evidence type="ECO:0000256" key="1">
    <source>
        <dbReference type="SAM" id="MobiDB-lite"/>
    </source>
</evidence>
<feature type="compositionally biased region" description="Basic and acidic residues" evidence="1">
    <location>
        <begin position="187"/>
        <end position="197"/>
    </location>
</feature>
<accession>A0A6C0J776</accession>
<reference evidence="2" key="1">
    <citation type="journal article" date="2020" name="Nature">
        <title>Giant virus diversity and host interactions through global metagenomics.</title>
        <authorList>
            <person name="Schulz F."/>
            <person name="Roux S."/>
            <person name="Paez-Espino D."/>
            <person name="Jungbluth S."/>
            <person name="Walsh D.A."/>
            <person name="Denef V.J."/>
            <person name="McMahon K.D."/>
            <person name="Konstantinidis K.T."/>
            <person name="Eloe-Fadrosh E.A."/>
            <person name="Kyrpides N.C."/>
            <person name="Woyke T."/>
        </authorList>
    </citation>
    <scope>NUCLEOTIDE SEQUENCE</scope>
    <source>
        <strain evidence="2">GVMAG-M-3300025860-20</strain>
    </source>
</reference>
<feature type="compositionally biased region" description="Gly residues" evidence="1">
    <location>
        <begin position="198"/>
        <end position="232"/>
    </location>
</feature>